<dbReference type="AlphaFoldDB" id="A0A538S8Q6"/>
<dbReference type="InterPro" id="IPR002575">
    <property type="entry name" value="Aminoglycoside_PTrfase"/>
</dbReference>
<evidence type="ECO:0000313" key="2">
    <source>
        <dbReference type="EMBL" id="TMQ47763.1"/>
    </source>
</evidence>
<dbReference type="Proteomes" id="UP000320184">
    <property type="component" value="Unassembled WGS sequence"/>
</dbReference>
<reference evidence="2 3" key="1">
    <citation type="journal article" date="2019" name="Nat. Microbiol.">
        <title>Mediterranean grassland soil C-N compound turnover is dependent on rainfall and depth, and is mediated by genomically divergent microorganisms.</title>
        <authorList>
            <person name="Diamond S."/>
            <person name="Andeer P.F."/>
            <person name="Li Z."/>
            <person name="Crits-Christoph A."/>
            <person name="Burstein D."/>
            <person name="Anantharaman K."/>
            <person name="Lane K.R."/>
            <person name="Thomas B.C."/>
            <person name="Pan C."/>
            <person name="Northen T.R."/>
            <person name="Banfield J.F."/>
        </authorList>
    </citation>
    <scope>NUCLEOTIDE SEQUENCE [LARGE SCALE GENOMIC DNA]</scope>
    <source>
        <strain evidence="2">WS_3</strain>
    </source>
</reference>
<proteinExistence type="predicted"/>
<comment type="caution">
    <text evidence="2">The sequence shown here is derived from an EMBL/GenBank/DDBJ whole genome shotgun (WGS) entry which is preliminary data.</text>
</comment>
<protein>
    <recommendedName>
        <fullName evidence="1">Aminoglycoside phosphotransferase domain-containing protein</fullName>
    </recommendedName>
</protein>
<gene>
    <name evidence="2" type="ORF">E6K73_13195</name>
</gene>
<dbReference type="SUPFAM" id="SSF56112">
    <property type="entry name" value="Protein kinase-like (PK-like)"/>
    <property type="match status" value="1"/>
</dbReference>
<evidence type="ECO:0000259" key="1">
    <source>
        <dbReference type="Pfam" id="PF01636"/>
    </source>
</evidence>
<feature type="domain" description="Aminoglycoside phosphotransferase" evidence="1">
    <location>
        <begin position="81"/>
        <end position="252"/>
    </location>
</feature>
<sequence length="333" mass="38127">MPTQEFPDLKRLTAGLSAVFHRRGPAHVNVRVLDRKPNLEGSTFPTEIVTCFLDEKGSTLRLFVKYGTKDFNSVHGHRGNISHEAKVYRQILQPLGISTPIFYGVYRDKTTQAQWLMIEFLEGSRGHWSRNPEAMILSARWIGKFHALNEERIPSPGLNFLRTYDREYYMGWARRASRLLSNSQIRLPRLTTLCDRFEMLLPNLLERATRTVIHGEYYSPNVLYQDGICSPVDWQSAAVAPGEIDLASLTQSRPSQMVQKCEREYCKSRWPGGAPDDLEQILETARVYINLRWLGDPGLMSRLFNPRGEFIPSGKFKKMTEGLYSAGKRTGLI</sequence>
<dbReference type="InterPro" id="IPR011009">
    <property type="entry name" value="Kinase-like_dom_sf"/>
</dbReference>
<evidence type="ECO:0000313" key="3">
    <source>
        <dbReference type="Proteomes" id="UP000320184"/>
    </source>
</evidence>
<accession>A0A538S8Q6</accession>
<dbReference type="EMBL" id="VBOT01000167">
    <property type="protein sequence ID" value="TMQ47763.1"/>
    <property type="molecule type" value="Genomic_DNA"/>
</dbReference>
<dbReference type="Gene3D" id="3.90.1200.10">
    <property type="match status" value="1"/>
</dbReference>
<name>A0A538S8Q6_UNCEI</name>
<dbReference type="Pfam" id="PF01636">
    <property type="entry name" value="APH"/>
    <property type="match status" value="1"/>
</dbReference>
<organism evidence="2 3">
    <name type="scientific">Eiseniibacteriota bacterium</name>
    <dbReference type="NCBI Taxonomy" id="2212470"/>
    <lineage>
        <taxon>Bacteria</taxon>
        <taxon>Candidatus Eiseniibacteriota</taxon>
    </lineage>
</organism>